<reference evidence="2 3" key="3">
    <citation type="journal article" date="2010" name="BMC Genomics">
        <title>Transcriptome sequencing and comparative analysis of cucumber flowers with different sex types.</title>
        <authorList>
            <person name="Guo S."/>
            <person name="Zheng Y."/>
            <person name="Joung J.G."/>
            <person name="Liu S."/>
            <person name="Zhang Z."/>
            <person name="Crasta O.R."/>
            <person name="Sobral B.W."/>
            <person name="Xu Y."/>
            <person name="Huang S."/>
            <person name="Fei Z."/>
        </authorList>
    </citation>
    <scope>NUCLEOTIDE SEQUENCE [LARGE SCALE GENOMIC DNA]</scope>
    <source>
        <strain evidence="3">cv. 9930</strain>
    </source>
</reference>
<reference evidence="2 3" key="4">
    <citation type="journal article" date="2011" name="BMC Genomics">
        <title>RNA-Seq improves annotation of protein-coding genes in the cucumber genome.</title>
        <authorList>
            <person name="Li Z."/>
            <person name="Zhang Z."/>
            <person name="Yan P."/>
            <person name="Huang S."/>
            <person name="Fei Z."/>
            <person name="Lin K."/>
        </authorList>
    </citation>
    <scope>NUCLEOTIDE SEQUENCE [LARGE SCALE GENOMIC DNA]</scope>
    <source>
        <strain evidence="3">cv. 9930</strain>
    </source>
</reference>
<evidence type="ECO:0000256" key="1">
    <source>
        <dbReference type="SAM" id="MobiDB-lite"/>
    </source>
</evidence>
<accession>A0A0A0K5C7</accession>
<feature type="compositionally biased region" description="Basic and acidic residues" evidence="1">
    <location>
        <begin position="18"/>
        <end position="30"/>
    </location>
</feature>
<dbReference type="AlphaFoldDB" id="A0A0A0K5C7"/>
<proteinExistence type="predicted"/>
<organism evidence="2 3">
    <name type="scientific">Cucumis sativus</name>
    <name type="common">Cucumber</name>
    <dbReference type="NCBI Taxonomy" id="3659"/>
    <lineage>
        <taxon>Eukaryota</taxon>
        <taxon>Viridiplantae</taxon>
        <taxon>Streptophyta</taxon>
        <taxon>Embryophyta</taxon>
        <taxon>Tracheophyta</taxon>
        <taxon>Spermatophyta</taxon>
        <taxon>Magnoliopsida</taxon>
        <taxon>eudicotyledons</taxon>
        <taxon>Gunneridae</taxon>
        <taxon>Pentapetalae</taxon>
        <taxon>rosids</taxon>
        <taxon>fabids</taxon>
        <taxon>Cucurbitales</taxon>
        <taxon>Cucurbitaceae</taxon>
        <taxon>Benincaseae</taxon>
        <taxon>Cucumis</taxon>
    </lineage>
</organism>
<evidence type="ECO:0000313" key="3">
    <source>
        <dbReference type="Proteomes" id="UP000029981"/>
    </source>
</evidence>
<dbReference type="Proteomes" id="UP000029981">
    <property type="component" value="Chromosome 7"/>
</dbReference>
<gene>
    <name evidence="2" type="ORF">Csa_7G207520</name>
</gene>
<reference evidence="2 3" key="2">
    <citation type="journal article" date="2009" name="PLoS ONE">
        <title>An integrated genetic and cytogenetic map of the cucumber genome.</title>
        <authorList>
            <person name="Ren Y."/>
            <person name="Zhang Z."/>
            <person name="Liu J."/>
            <person name="Staub J.E."/>
            <person name="Han Y."/>
            <person name="Cheng Z."/>
            <person name="Li X."/>
            <person name="Lu J."/>
            <person name="Miao H."/>
            <person name="Kang H."/>
            <person name="Xie B."/>
            <person name="Gu X."/>
            <person name="Wang X."/>
            <person name="Du Y."/>
            <person name="Jin W."/>
            <person name="Huang S."/>
        </authorList>
    </citation>
    <scope>NUCLEOTIDE SEQUENCE [LARGE SCALE GENOMIC DNA]</scope>
    <source>
        <strain evidence="3">cv. 9930</strain>
    </source>
</reference>
<feature type="region of interest" description="Disordered" evidence="1">
    <location>
        <begin position="14"/>
        <end position="35"/>
    </location>
</feature>
<protein>
    <submittedName>
        <fullName evidence="2">Uncharacterized protein</fullName>
    </submittedName>
</protein>
<reference evidence="2 3" key="1">
    <citation type="journal article" date="2009" name="Nat. Genet.">
        <title>The genome of the cucumber, Cucumis sativus L.</title>
        <authorList>
            <person name="Huang S."/>
            <person name="Li R."/>
            <person name="Zhang Z."/>
            <person name="Li L."/>
            <person name="Gu X."/>
            <person name="Fan W."/>
            <person name="Lucas W.J."/>
            <person name="Wang X."/>
            <person name="Xie B."/>
            <person name="Ni P."/>
            <person name="Ren Y."/>
            <person name="Zhu H."/>
            <person name="Li J."/>
            <person name="Lin K."/>
            <person name="Jin W."/>
            <person name="Fei Z."/>
            <person name="Li G."/>
            <person name="Staub J."/>
            <person name="Kilian A."/>
            <person name="van der Vossen E.A."/>
            <person name="Wu Y."/>
            <person name="Guo J."/>
            <person name="He J."/>
            <person name="Jia Z."/>
            <person name="Ren Y."/>
            <person name="Tian G."/>
            <person name="Lu Y."/>
            <person name="Ruan J."/>
            <person name="Qian W."/>
            <person name="Wang M."/>
            <person name="Huang Q."/>
            <person name="Li B."/>
            <person name="Xuan Z."/>
            <person name="Cao J."/>
            <person name="Asan"/>
            <person name="Wu Z."/>
            <person name="Zhang J."/>
            <person name="Cai Q."/>
            <person name="Bai Y."/>
            <person name="Zhao B."/>
            <person name="Han Y."/>
            <person name="Li Y."/>
            <person name="Li X."/>
            <person name="Wang S."/>
            <person name="Shi Q."/>
            <person name="Liu S."/>
            <person name="Cho W.K."/>
            <person name="Kim J.Y."/>
            <person name="Xu Y."/>
            <person name="Heller-Uszynska K."/>
            <person name="Miao H."/>
            <person name="Cheng Z."/>
            <person name="Zhang S."/>
            <person name="Wu J."/>
            <person name="Yang Y."/>
            <person name="Kang H."/>
            <person name="Li M."/>
            <person name="Liang H."/>
            <person name="Ren X."/>
            <person name="Shi Z."/>
            <person name="Wen M."/>
            <person name="Jian M."/>
            <person name="Yang H."/>
            <person name="Zhang G."/>
            <person name="Yang Z."/>
            <person name="Chen R."/>
            <person name="Liu S."/>
            <person name="Li J."/>
            <person name="Ma L."/>
            <person name="Liu H."/>
            <person name="Zhou Y."/>
            <person name="Zhao J."/>
            <person name="Fang X."/>
            <person name="Li G."/>
            <person name="Fang L."/>
            <person name="Li Y."/>
            <person name="Liu D."/>
            <person name="Zheng H."/>
            <person name="Zhang Y."/>
            <person name="Qin N."/>
            <person name="Li Z."/>
            <person name="Yang G."/>
            <person name="Yang S."/>
            <person name="Bolund L."/>
            <person name="Kristiansen K."/>
            <person name="Zheng H."/>
            <person name="Li S."/>
            <person name="Zhang X."/>
            <person name="Yang H."/>
            <person name="Wang J."/>
            <person name="Sun R."/>
            <person name="Zhang B."/>
            <person name="Jiang S."/>
            <person name="Wang J."/>
            <person name="Du Y."/>
            <person name="Li S."/>
        </authorList>
    </citation>
    <scope>NUCLEOTIDE SEQUENCE [LARGE SCALE GENOMIC DNA]</scope>
    <source>
        <strain evidence="3">cv. 9930</strain>
    </source>
</reference>
<keyword evidence="3" id="KW-1185">Reference proteome</keyword>
<dbReference type="Gramene" id="KGN44154">
    <property type="protein sequence ID" value="KGN44154"/>
    <property type="gene ID" value="Csa_7G207520"/>
</dbReference>
<evidence type="ECO:0000313" key="2">
    <source>
        <dbReference type="EMBL" id="KGN44154.1"/>
    </source>
</evidence>
<dbReference type="EMBL" id="CM002928">
    <property type="protein sequence ID" value="KGN44154.1"/>
    <property type="molecule type" value="Genomic_DNA"/>
</dbReference>
<sequence>MVSKISRQMELVLMNLPQREEEKRGDDRRRPSQIAVGRSFRKKIRGNWNSQGRGMDHLVFQTPRFQKPIQEVHDSEFFFIQKRRR</sequence>
<name>A0A0A0K5C7_CUCSA</name>